<dbReference type="PANTHER" id="PTHR43406:SF1">
    <property type="entry name" value="TRYPTOPHAN SYNTHASE ALPHA CHAIN, CHLOROPLASTIC"/>
    <property type="match status" value="1"/>
</dbReference>
<dbReference type="InterPro" id="IPR002028">
    <property type="entry name" value="Trp_synthase_suA"/>
</dbReference>
<evidence type="ECO:0000313" key="13">
    <source>
        <dbReference type="Proteomes" id="UP000502958"/>
    </source>
</evidence>
<dbReference type="EC" id="4.2.1.20" evidence="9"/>
<dbReference type="PROSITE" id="PS00167">
    <property type="entry name" value="TRP_SYNTHASE_ALPHA"/>
    <property type="match status" value="1"/>
</dbReference>
<dbReference type="AlphaFoldDB" id="A0A6C1FAQ9"/>
<keyword evidence="11" id="KW-0812">Transmembrane</keyword>
<keyword evidence="5 9" id="KW-0822">Tryptophan biosynthesis</keyword>
<name>A0A6C1FAQ9_BUCUN</name>
<dbReference type="RefSeq" id="WP_163119235.1">
    <property type="nucleotide sequence ID" value="NZ_CP047588.1"/>
</dbReference>
<evidence type="ECO:0000256" key="6">
    <source>
        <dbReference type="ARBA" id="ARBA00023141"/>
    </source>
</evidence>
<dbReference type="UniPathway" id="UPA00035">
    <property type="reaction ID" value="UER00044"/>
</dbReference>
<evidence type="ECO:0000256" key="2">
    <source>
        <dbReference type="ARBA" id="ARBA00004733"/>
    </source>
</evidence>
<comment type="similarity">
    <text evidence="9 10">Belongs to the TrpA family.</text>
</comment>
<evidence type="ECO:0000256" key="11">
    <source>
        <dbReference type="SAM" id="Phobius"/>
    </source>
</evidence>
<feature type="active site" description="Proton acceptor" evidence="9">
    <location>
        <position position="49"/>
    </location>
</feature>
<dbReference type="SUPFAM" id="SSF51366">
    <property type="entry name" value="Ribulose-phoshate binding barrel"/>
    <property type="match status" value="1"/>
</dbReference>
<evidence type="ECO:0000256" key="7">
    <source>
        <dbReference type="ARBA" id="ARBA00023239"/>
    </source>
</evidence>
<evidence type="ECO:0000256" key="9">
    <source>
        <dbReference type="HAMAP-Rule" id="MF_00131"/>
    </source>
</evidence>
<dbReference type="EMBL" id="CP047588">
    <property type="protein sequence ID" value="QIE01994.1"/>
    <property type="molecule type" value="Genomic_DNA"/>
</dbReference>
<dbReference type="CDD" id="cd04724">
    <property type="entry name" value="Tryptophan_synthase_alpha"/>
    <property type="match status" value="1"/>
</dbReference>
<protein>
    <recommendedName>
        <fullName evidence="9">Tryptophan synthase alpha chain</fullName>
        <ecNumber evidence="9">4.2.1.20</ecNumber>
    </recommendedName>
</protein>
<comment type="subunit">
    <text evidence="3 9">Tetramer of two alpha and two beta chains.</text>
</comment>
<dbReference type="GO" id="GO:0005829">
    <property type="term" value="C:cytosol"/>
    <property type="evidence" value="ECO:0007669"/>
    <property type="project" value="TreeGrafter"/>
</dbReference>
<keyword evidence="7 9" id="KW-0456">Lyase</keyword>
<gene>
    <name evidence="9 12" type="primary">trpA</name>
    <name evidence="12" type="ORF">GUU85_01290</name>
</gene>
<feature type="transmembrane region" description="Helical" evidence="11">
    <location>
        <begin position="93"/>
        <end position="116"/>
    </location>
</feature>
<keyword evidence="6 9" id="KW-0057">Aromatic amino acid biosynthesis</keyword>
<reference evidence="12 13" key="1">
    <citation type="submission" date="2020-01" db="EMBL/GenBank/DDBJ databases">
        <title>Complete genome of Buchnera aphidicola isolated from Chaitophorus populeti.</title>
        <authorList>
            <person name="Park J."/>
            <person name="Xi H."/>
        </authorList>
    </citation>
    <scope>NUCLEOTIDE SEQUENCE [LARGE SCALE GENOMIC DNA]</scope>
    <source>
        <strain evidence="12 13">UsonBac</strain>
    </source>
</reference>
<accession>A0A6C1FAQ9</accession>
<comment type="catalytic activity">
    <reaction evidence="8 9">
        <text>(1S,2R)-1-C-(indol-3-yl)glycerol 3-phosphate + L-serine = D-glyceraldehyde 3-phosphate + L-tryptophan + H2O</text>
        <dbReference type="Rhea" id="RHEA:10532"/>
        <dbReference type="ChEBI" id="CHEBI:15377"/>
        <dbReference type="ChEBI" id="CHEBI:33384"/>
        <dbReference type="ChEBI" id="CHEBI:57912"/>
        <dbReference type="ChEBI" id="CHEBI:58866"/>
        <dbReference type="ChEBI" id="CHEBI:59776"/>
        <dbReference type="EC" id="4.2.1.20"/>
    </reaction>
</comment>
<evidence type="ECO:0000313" key="12">
    <source>
        <dbReference type="EMBL" id="QIE01994.1"/>
    </source>
</evidence>
<dbReference type="HAMAP" id="MF_00131">
    <property type="entry name" value="Trp_synth_alpha"/>
    <property type="match status" value="1"/>
</dbReference>
<proteinExistence type="inferred from homology"/>
<comment type="function">
    <text evidence="1 9">The alpha subunit is responsible for the aldol cleavage of indoleglycerol phosphate to indole and glyceraldehyde 3-phosphate.</text>
</comment>
<keyword evidence="11" id="KW-1133">Transmembrane helix</keyword>
<dbReference type="Gene3D" id="3.20.20.70">
    <property type="entry name" value="Aldolase class I"/>
    <property type="match status" value="1"/>
</dbReference>
<organism evidence="12 13">
    <name type="scientific">Buchnera aphidicola subsp. Uroleucon sonchi</name>
    <dbReference type="NCBI Taxonomy" id="118118"/>
    <lineage>
        <taxon>Bacteria</taxon>
        <taxon>Pseudomonadati</taxon>
        <taxon>Pseudomonadota</taxon>
        <taxon>Gammaproteobacteria</taxon>
        <taxon>Enterobacterales</taxon>
        <taxon>Erwiniaceae</taxon>
        <taxon>Buchnera</taxon>
    </lineage>
</organism>
<keyword evidence="4 9" id="KW-0028">Amino-acid biosynthesis</keyword>
<evidence type="ECO:0000256" key="8">
    <source>
        <dbReference type="ARBA" id="ARBA00049047"/>
    </source>
</evidence>
<sequence>MNRYQKMFNKLNILKEGCFVPFVVLGDPSLEISIKIINTLIANGADALEIGIPFSDPLADGPIIQKANLRALSQKQNFLKYFKMLKKIRKTNINMPIGILIYANLVYNCGINNFYLQCANSGLDSVLIADVPIEESKVFYNAANKYQINSIFICPPDADDDFLYNLSLYAQGYIYVLSRPGVTGIKDPIISLSNEFINRIKKYNSLPLLQGFGITNVVQVKNAISSGLSGVICGSAIIDIIEKYLSKEDQMIKEIKKFIQLLKFATQLK</sequence>
<dbReference type="NCBIfam" id="TIGR00262">
    <property type="entry name" value="trpA"/>
    <property type="match status" value="1"/>
</dbReference>
<comment type="pathway">
    <text evidence="2 9">Amino-acid biosynthesis; L-tryptophan biosynthesis; L-tryptophan from chorismate: step 5/5.</text>
</comment>
<evidence type="ECO:0000256" key="4">
    <source>
        <dbReference type="ARBA" id="ARBA00022605"/>
    </source>
</evidence>
<dbReference type="Pfam" id="PF00290">
    <property type="entry name" value="Trp_syntA"/>
    <property type="match status" value="1"/>
</dbReference>
<dbReference type="InterPro" id="IPR018204">
    <property type="entry name" value="Trp_synthase_alpha_AS"/>
</dbReference>
<evidence type="ECO:0000256" key="10">
    <source>
        <dbReference type="RuleBase" id="RU003662"/>
    </source>
</evidence>
<dbReference type="InterPro" id="IPR011060">
    <property type="entry name" value="RibuloseP-bd_barrel"/>
</dbReference>
<dbReference type="InterPro" id="IPR013785">
    <property type="entry name" value="Aldolase_TIM"/>
</dbReference>
<feature type="active site" description="Proton acceptor" evidence="9">
    <location>
        <position position="60"/>
    </location>
</feature>
<evidence type="ECO:0000256" key="1">
    <source>
        <dbReference type="ARBA" id="ARBA00003365"/>
    </source>
</evidence>
<dbReference type="Proteomes" id="UP000502958">
    <property type="component" value="Chromosome"/>
</dbReference>
<dbReference type="PANTHER" id="PTHR43406">
    <property type="entry name" value="TRYPTOPHAN SYNTHASE, ALPHA CHAIN"/>
    <property type="match status" value="1"/>
</dbReference>
<evidence type="ECO:0000256" key="5">
    <source>
        <dbReference type="ARBA" id="ARBA00022822"/>
    </source>
</evidence>
<dbReference type="FunFam" id="3.20.20.70:FF:000037">
    <property type="entry name" value="Tryptophan synthase alpha chain"/>
    <property type="match status" value="1"/>
</dbReference>
<dbReference type="GO" id="GO:0004834">
    <property type="term" value="F:tryptophan synthase activity"/>
    <property type="evidence" value="ECO:0007669"/>
    <property type="project" value="UniProtKB-UniRule"/>
</dbReference>
<keyword evidence="11" id="KW-0472">Membrane</keyword>
<evidence type="ECO:0000256" key="3">
    <source>
        <dbReference type="ARBA" id="ARBA00011270"/>
    </source>
</evidence>